<protein>
    <submittedName>
        <fullName evidence="1">Uncharacterized protein</fullName>
    </submittedName>
</protein>
<sequence length="66" mass="7782">MSGGKTLALHATEGTRMLYDDEIHRIRLTTLRREAEEDRLARLAARARRAKGRRRRPLARKRRWTG</sequence>
<dbReference type="EMBL" id="BAAAPE010000022">
    <property type="protein sequence ID" value="GAA2099457.1"/>
    <property type="molecule type" value="Genomic_DNA"/>
</dbReference>
<keyword evidence="2" id="KW-1185">Reference proteome</keyword>
<comment type="caution">
    <text evidence="1">The sequence shown here is derived from an EMBL/GenBank/DDBJ whole genome shotgun (WGS) entry which is preliminary data.</text>
</comment>
<accession>A0ABN2WVJ8</accession>
<evidence type="ECO:0000313" key="2">
    <source>
        <dbReference type="Proteomes" id="UP001500016"/>
    </source>
</evidence>
<name>A0ABN2WVJ8_9ACTN</name>
<dbReference type="RefSeq" id="WP_344534236.1">
    <property type="nucleotide sequence ID" value="NZ_BAAAPE010000022.1"/>
</dbReference>
<gene>
    <name evidence="1" type="ORF">GCM10009801_71090</name>
</gene>
<evidence type="ECO:0000313" key="1">
    <source>
        <dbReference type="EMBL" id="GAA2099457.1"/>
    </source>
</evidence>
<proteinExistence type="predicted"/>
<organism evidence="1 2">
    <name type="scientific">Streptomyces albiaxialis</name>
    <dbReference type="NCBI Taxonomy" id="329523"/>
    <lineage>
        <taxon>Bacteria</taxon>
        <taxon>Bacillati</taxon>
        <taxon>Actinomycetota</taxon>
        <taxon>Actinomycetes</taxon>
        <taxon>Kitasatosporales</taxon>
        <taxon>Streptomycetaceae</taxon>
        <taxon>Streptomyces</taxon>
    </lineage>
</organism>
<reference evidence="1 2" key="1">
    <citation type="journal article" date="2019" name="Int. J. Syst. Evol. Microbiol.">
        <title>The Global Catalogue of Microorganisms (GCM) 10K type strain sequencing project: providing services to taxonomists for standard genome sequencing and annotation.</title>
        <authorList>
            <consortium name="The Broad Institute Genomics Platform"/>
            <consortium name="The Broad Institute Genome Sequencing Center for Infectious Disease"/>
            <person name="Wu L."/>
            <person name="Ma J."/>
        </authorList>
    </citation>
    <scope>NUCLEOTIDE SEQUENCE [LARGE SCALE GENOMIC DNA]</scope>
    <source>
        <strain evidence="1 2">JCM 15478</strain>
    </source>
</reference>
<dbReference type="Proteomes" id="UP001500016">
    <property type="component" value="Unassembled WGS sequence"/>
</dbReference>